<dbReference type="InterPro" id="IPR041698">
    <property type="entry name" value="Methyltransf_25"/>
</dbReference>
<evidence type="ECO:0000256" key="1">
    <source>
        <dbReference type="ARBA" id="ARBA00022603"/>
    </source>
</evidence>
<organism evidence="4 5">
    <name type="scientific">Rufibacter roseus</name>
    <dbReference type="NCBI Taxonomy" id="1567108"/>
    <lineage>
        <taxon>Bacteria</taxon>
        <taxon>Pseudomonadati</taxon>
        <taxon>Bacteroidota</taxon>
        <taxon>Cytophagia</taxon>
        <taxon>Cytophagales</taxon>
        <taxon>Hymenobacteraceae</taxon>
        <taxon>Rufibacter</taxon>
    </lineage>
</organism>
<protein>
    <submittedName>
        <fullName evidence="4">Class I SAM-dependent DNA methyltransferase</fullName>
    </submittedName>
</protein>
<dbReference type="InterPro" id="IPR029063">
    <property type="entry name" value="SAM-dependent_MTases_sf"/>
</dbReference>
<dbReference type="Pfam" id="PF13649">
    <property type="entry name" value="Methyltransf_25"/>
    <property type="match status" value="1"/>
</dbReference>
<gene>
    <name evidence="4" type="ORF">ACFQHR_14300</name>
</gene>
<dbReference type="PANTHER" id="PTHR43861:SF1">
    <property type="entry name" value="TRANS-ACONITATE 2-METHYLTRANSFERASE"/>
    <property type="match status" value="1"/>
</dbReference>
<sequence>MNITYMDSYIETFETWNKIASVYEGQFMGLDLYNETYDYLCNTIIKEEASILDVGCGPGNITKYLLSKRPDFQINGIDIAPNMVRLAKSNNPTASFHIMDSRHISELKTKYEGIICGFCLPYLSEADCTKLIYDTHGLLSDTGFLYLSFVEGNQKDSGFKVGSTGDRMYFYYHNLNFIKAQLIENEFNVLETFHIEYVKTETFKETHTIVIAKKKTTA</sequence>
<keyword evidence="2" id="KW-0808">Transferase</keyword>
<proteinExistence type="predicted"/>
<accession>A0ABW2DQ56</accession>
<keyword evidence="1 4" id="KW-0489">Methyltransferase</keyword>
<name>A0ABW2DQ56_9BACT</name>
<dbReference type="RefSeq" id="WP_204377725.1">
    <property type="nucleotide sequence ID" value="NZ_LRML01000022.1"/>
</dbReference>
<dbReference type="PANTHER" id="PTHR43861">
    <property type="entry name" value="TRANS-ACONITATE 2-METHYLTRANSFERASE-RELATED"/>
    <property type="match status" value="1"/>
</dbReference>
<dbReference type="GO" id="GO:0008168">
    <property type="term" value="F:methyltransferase activity"/>
    <property type="evidence" value="ECO:0007669"/>
    <property type="project" value="UniProtKB-KW"/>
</dbReference>
<dbReference type="GO" id="GO:0032259">
    <property type="term" value="P:methylation"/>
    <property type="evidence" value="ECO:0007669"/>
    <property type="project" value="UniProtKB-KW"/>
</dbReference>
<comment type="caution">
    <text evidence="4">The sequence shown here is derived from an EMBL/GenBank/DDBJ whole genome shotgun (WGS) entry which is preliminary data.</text>
</comment>
<dbReference type="Gene3D" id="3.40.50.150">
    <property type="entry name" value="Vaccinia Virus protein VP39"/>
    <property type="match status" value="1"/>
</dbReference>
<dbReference type="EMBL" id="JBHSYQ010000008">
    <property type="protein sequence ID" value="MFC6998804.1"/>
    <property type="molecule type" value="Genomic_DNA"/>
</dbReference>
<keyword evidence="5" id="KW-1185">Reference proteome</keyword>
<evidence type="ECO:0000313" key="5">
    <source>
        <dbReference type="Proteomes" id="UP001596405"/>
    </source>
</evidence>
<reference evidence="5" key="1">
    <citation type="journal article" date="2019" name="Int. J. Syst. Evol. Microbiol.">
        <title>The Global Catalogue of Microorganisms (GCM) 10K type strain sequencing project: providing services to taxonomists for standard genome sequencing and annotation.</title>
        <authorList>
            <consortium name="The Broad Institute Genomics Platform"/>
            <consortium name="The Broad Institute Genome Sequencing Center for Infectious Disease"/>
            <person name="Wu L."/>
            <person name="Ma J."/>
        </authorList>
    </citation>
    <scope>NUCLEOTIDE SEQUENCE [LARGE SCALE GENOMIC DNA]</scope>
    <source>
        <strain evidence="5">CGMCC 4.7393</strain>
    </source>
</reference>
<dbReference type="SUPFAM" id="SSF53335">
    <property type="entry name" value="S-adenosyl-L-methionine-dependent methyltransferases"/>
    <property type="match status" value="1"/>
</dbReference>
<evidence type="ECO:0000259" key="3">
    <source>
        <dbReference type="Pfam" id="PF13649"/>
    </source>
</evidence>
<dbReference type="Proteomes" id="UP001596405">
    <property type="component" value="Unassembled WGS sequence"/>
</dbReference>
<feature type="domain" description="Methyltransferase" evidence="3">
    <location>
        <begin position="51"/>
        <end position="143"/>
    </location>
</feature>
<dbReference type="CDD" id="cd02440">
    <property type="entry name" value="AdoMet_MTases"/>
    <property type="match status" value="1"/>
</dbReference>
<evidence type="ECO:0000256" key="2">
    <source>
        <dbReference type="ARBA" id="ARBA00022679"/>
    </source>
</evidence>
<evidence type="ECO:0000313" key="4">
    <source>
        <dbReference type="EMBL" id="MFC6998804.1"/>
    </source>
</evidence>